<dbReference type="OrthoDB" id="9793424at2"/>
<name>A0A0W0VIZ3_9GAMM</name>
<accession>A0A0W0VIZ3</accession>
<comment type="caution">
    <text evidence="3">The sequence shown here is derived from an EMBL/GenBank/DDBJ whole genome shotgun (WGS) entry which is preliminary data.</text>
</comment>
<dbReference type="SUPFAM" id="SSF117991">
    <property type="entry name" value="YbeD/HP0495-like"/>
    <property type="match status" value="1"/>
</dbReference>
<keyword evidence="4" id="KW-1185">Reference proteome</keyword>
<dbReference type="PATRIC" id="fig|45067.4.peg.2107"/>
<protein>
    <recommendedName>
        <fullName evidence="2">UPF0250 protein Llan_2008</fullName>
    </recommendedName>
</protein>
<dbReference type="EMBL" id="LNYI01000046">
    <property type="protein sequence ID" value="KTD20079.1"/>
    <property type="molecule type" value="Genomic_DNA"/>
</dbReference>
<dbReference type="Pfam" id="PF04359">
    <property type="entry name" value="DUF493"/>
    <property type="match status" value="1"/>
</dbReference>
<organism evidence="3 4">
    <name type="scientific">Legionella lansingensis</name>
    <dbReference type="NCBI Taxonomy" id="45067"/>
    <lineage>
        <taxon>Bacteria</taxon>
        <taxon>Pseudomonadati</taxon>
        <taxon>Pseudomonadota</taxon>
        <taxon>Gammaproteobacteria</taxon>
        <taxon>Legionellales</taxon>
        <taxon>Legionellaceae</taxon>
        <taxon>Legionella</taxon>
    </lineage>
</organism>
<dbReference type="PANTHER" id="PTHR38036">
    <property type="entry name" value="UPF0250 PROTEIN YBED"/>
    <property type="match status" value="1"/>
</dbReference>
<dbReference type="RefSeq" id="WP_028372981.1">
    <property type="nucleotide sequence ID" value="NZ_CAAAJD010000034.1"/>
</dbReference>
<dbReference type="InterPro" id="IPR027471">
    <property type="entry name" value="YbeD-like_sf"/>
</dbReference>
<dbReference type="PANTHER" id="PTHR38036:SF1">
    <property type="entry name" value="UPF0250 PROTEIN YBED"/>
    <property type="match status" value="1"/>
</dbReference>
<evidence type="ECO:0000256" key="1">
    <source>
        <dbReference type="ARBA" id="ARBA00008460"/>
    </source>
</evidence>
<dbReference type="GO" id="GO:0005829">
    <property type="term" value="C:cytosol"/>
    <property type="evidence" value="ECO:0007669"/>
    <property type="project" value="TreeGrafter"/>
</dbReference>
<dbReference type="STRING" id="45067.Llan_2008"/>
<gene>
    <name evidence="3" type="ORF">Llan_2008</name>
</gene>
<dbReference type="eggNOG" id="COG2921">
    <property type="taxonomic scope" value="Bacteria"/>
</dbReference>
<dbReference type="Gene3D" id="3.30.70.260">
    <property type="match status" value="1"/>
</dbReference>
<sequence length="88" mass="10128">MTDNKSVIQFPCHFPIKIIGKNTADFFKDISDITRKHFPDTLDEAMTCQKSQQGNYLSITVTIYVHNQVVLDALYLELTQHPDIKMVL</sequence>
<dbReference type="AlphaFoldDB" id="A0A0W0VIZ3"/>
<evidence type="ECO:0000313" key="4">
    <source>
        <dbReference type="Proteomes" id="UP000054869"/>
    </source>
</evidence>
<reference evidence="3 4" key="1">
    <citation type="submission" date="2015-11" db="EMBL/GenBank/DDBJ databases">
        <title>Genomic analysis of 38 Legionella species identifies large and diverse effector repertoires.</title>
        <authorList>
            <person name="Burstein D."/>
            <person name="Amaro F."/>
            <person name="Zusman T."/>
            <person name="Lifshitz Z."/>
            <person name="Cohen O."/>
            <person name="Gilbert J.A."/>
            <person name="Pupko T."/>
            <person name="Shuman H.A."/>
            <person name="Segal G."/>
        </authorList>
    </citation>
    <scope>NUCLEOTIDE SEQUENCE [LARGE SCALE GENOMIC DNA]</scope>
    <source>
        <strain evidence="3 4">ATCC 49751</strain>
    </source>
</reference>
<comment type="similarity">
    <text evidence="1 2">Belongs to the UPF0250 family.</text>
</comment>
<dbReference type="HAMAP" id="MF_00659">
    <property type="entry name" value="UPF0250"/>
    <property type="match status" value="1"/>
</dbReference>
<proteinExistence type="inferred from homology"/>
<dbReference type="InterPro" id="IPR007454">
    <property type="entry name" value="UPF0250_YbeD-like"/>
</dbReference>
<evidence type="ECO:0000313" key="3">
    <source>
        <dbReference type="EMBL" id="KTD20079.1"/>
    </source>
</evidence>
<dbReference type="Proteomes" id="UP000054869">
    <property type="component" value="Unassembled WGS sequence"/>
</dbReference>
<evidence type="ECO:0000256" key="2">
    <source>
        <dbReference type="HAMAP-Rule" id="MF_00659"/>
    </source>
</evidence>